<accession>A0A6C0IUZ4</accession>
<name>A0A6C0IUZ4_9ZZZZ</name>
<protein>
    <submittedName>
        <fullName evidence="2">Uncharacterized protein</fullName>
    </submittedName>
</protein>
<proteinExistence type="predicted"/>
<feature type="compositionally biased region" description="Acidic residues" evidence="1">
    <location>
        <begin position="184"/>
        <end position="199"/>
    </location>
</feature>
<evidence type="ECO:0000256" key="1">
    <source>
        <dbReference type="SAM" id="MobiDB-lite"/>
    </source>
</evidence>
<sequence length="217" mass="25181">MSYLLYQNNNLVGGFDELNRAKDMAQGILNNGWAKDFTIIKYKKNSCIKEDTIVIKNNDDVEIDIKDSIVVETIQDKSYKSDIQKKLNLLTLQKDKLDESKTKYDIDLELYHNFKAKLEEDITFNIPELFEGKYKLFHQLEVQNNLNWETFASLYKEGDFHGNMTSVFDITTDFETKFLTSLESDTDTDSSDNSDDEYESNGIKKLIEVINSSDDEK</sequence>
<evidence type="ECO:0000313" key="2">
    <source>
        <dbReference type="EMBL" id="QHT96360.1"/>
    </source>
</evidence>
<dbReference type="AlphaFoldDB" id="A0A6C0IUZ4"/>
<dbReference type="EMBL" id="MN740256">
    <property type="protein sequence ID" value="QHT96360.1"/>
    <property type="molecule type" value="Genomic_DNA"/>
</dbReference>
<organism evidence="2">
    <name type="scientific">viral metagenome</name>
    <dbReference type="NCBI Taxonomy" id="1070528"/>
    <lineage>
        <taxon>unclassified sequences</taxon>
        <taxon>metagenomes</taxon>
        <taxon>organismal metagenomes</taxon>
    </lineage>
</organism>
<feature type="region of interest" description="Disordered" evidence="1">
    <location>
        <begin position="183"/>
        <end position="203"/>
    </location>
</feature>
<reference evidence="2" key="1">
    <citation type="journal article" date="2020" name="Nature">
        <title>Giant virus diversity and host interactions through global metagenomics.</title>
        <authorList>
            <person name="Schulz F."/>
            <person name="Roux S."/>
            <person name="Paez-Espino D."/>
            <person name="Jungbluth S."/>
            <person name="Walsh D.A."/>
            <person name="Denef V.J."/>
            <person name="McMahon K.D."/>
            <person name="Konstantinidis K.T."/>
            <person name="Eloe-Fadrosh E.A."/>
            <person name="Kyrpides N.C."/>
            <person name="Woyke T."/>
        </authorList>
    </citation>
    <scope>NUCLEOTIDE SEQUENCE</scope>
    <source>
        <strain evidence="2">GVMAG-M-3300024302-11</strain>
    </source>
</reference>